<keyword evidence="4" id="KW-0106">Calcium</keyword>
<evidence type="ECO:0000256" key="6">
    <source>
        <dbReference type="SAM" id="SignalP"/>
    </source>
</evidence>
<feature type="compositionally biased region" description="Acidic residues" evidence="5">
    <location>
        <begin position="150"/>
        <end position="180"/>
    </location>
</feature>
<dbReference type="Gene3D" id="4.10.1080.10">
    <property type="entry name" value="TSP type-3 repeat"/>
    <property type="match status" value="1"/>
</dbReference>
<evidence type="ECO:0000313" key="8">
    <source>
        <dbReference type="EMBL" id="QBF82658.1"/>
    </source>
</evidence>
<feature type="region of interest" description="Disordered" evidence="5">
    <location>
        <begin position="20"/>
        <end position="182"/>
    </location>
</feature>
<dbReference type="GO" id="GO:0005509">
    <property type="term" value="F:calcium ion binding"/>
    <property type="evidence" value="ECO:0007669"/>
    <property type="project" value="InterPro"/>
</dbReference>
<dbReference type="InterPro" id="IPR011047">
    <property type="entry name" value="Quinoprotein_ADH-like_sf"/>
</dbReference>
<feature type="domain" description="Pyrrolo-quinoline quinone repeat" evidence="7">
    <location>
        <begin position="1134"/>
        <end position="1303"/>
    </location>
</feature>
<gene>
    <name evidence="8" type="ORF">EXU30_08130</name>
</gene>
<feature type="signal peptide" evidence="6">
    <location>
        <begin position="1"/>
        <end position="22"/>
    </location>
</feature>
<dbReference type="Pfam" id="PF18884">
    <property type="entry name" value="TSP3_bac"/>
    <property type="match status" value="6"/>
</dbReference>
<comment type="subcellular location">
    <subcellularLocation>
        <location evidence="1">Secreted</location>
    </subcellularLocation>
</comment>
<reference evidence="8 9" key="1">
    <citation type="submission" date="2019-02" db="EMBL/GenBank/DDBJ databases">
        <title>Shewanella sp. D4-2 isolated from Dokdo Island.</title>
        <authorList>
            <person name="Baek K."/>
        </authorList>
    </citation>
    <scope>NUCLEOTIDE SEQUENCE [LARGE SCALE GENOMIC DNA]</scope>
    <source>
        <strain evidence="8 9">D4-2</strain>
    </source>
</reference>
<keyword evidence="9" id="KW-1185">Reference proteome</keyword>
<protein>
    <recommendedName>
        <fullName evidence="7">Pyrrolo-quinoline quinone repeat domain-containing protein</fullName>
    </recommendedName>
</protein>
<dbReference type="KEGG" id="smai:EXU30_08130"/>
<dbReference type="InterPro" id="IPR053180">
    <property type="entry name" value="Ca-binding_acidic-repeat"/>
</dbReference>
<dbReference type="InterPro" id="IPR028974">
    <property type="entry name" value="TSP_type-3_rpt"/>
</dbReference>
<dbReference type="SUPFAM" id="SSF103647">
    <property type="entry name" value="TSP type-3 repeat"/>
    <property type="match status" value="2"/>
</dbReference>
<feature type="compositionally biased region" description="Acidic residues" evidence="5">
    <location>
        <begin position="36"/>
        <end position="61"/>
    </location>
</feature>
<dbReference type="PANTHER" id="PTHR37467:SF1">
    <property type="entry name" value="EXPORTED CALCIUM-BINDING GLYCOPROTEIN"/>
    <property type="match status" value="1"/>
</dbReference>
<feature type="compositionally biased region" description="Acidic residues" evidence="5">
    <location>
        <begin position="81"/>
        <end position="108"/>
    </location>
</feature>
<sequence length="1719" mass="187725">MTNKSYLFLCALLMVGCGGSGGGESSNDNKPAAVDTDGDGIADTQDTDDDNDGVLDVDDAFPLDKDESADFDKDGVGNNADPDDDGDGVNDVEDAFPLDATETLDTDGDGIGNNADDDDDGDGANDDEDAFPLDATETLDTDGDGIGNNADDDDDGDGINDEDDAFPLDANESIDTDGDGVGDNSDFYVTDASCYAENDGNGQQCYLTWLAQQPNSYIDGVADGVIYFADPSRSQLFEYDTQTKHFTGVIELGDSPVTAMVYAPKHERLYLAFENTSLKYVEDSTLNEYTTLAEPAFHLVETDSRLLVNYGANYQKQSVLLTQSGTVLAEAPEHNYFSRGENVTWNSQSQRLYHFRDGISPNDIMYTELDPASGSFGDSQDSPHHGDYNIYGPIILSEDGARVMLGSGDIYTASTLTYSGSVSEEPEDGFWTVQGGLITLEVKEGQTRVYHRNTSFTKDEYRTFEGGYLQSLFSSNENLIITSTETGIKINSYTPSDDTDGDGSSNLQDAFPNDPAASVDSDNDGYPDQWHDGYDQSSSVTGLMLDAFPQDSACWLAEHGSGGVCNIEQQIPNFVATQIVDDGEGTIYMLAGSTIYPWSASVNGFTNPIHLRQPMTEELMTPTQMAYSAAHERLYLGDESGAIHYVDLNDSAQIHEFASMSMGIGGLESVGNFVLAQDYSGAWATHTIFNAQGQVTASEDWNRYSRGYEWNSSNNRVYFLRDGTSPNDLHFEEIDQLTGEIVAEGETPYHSSDGIRHPIKLSFDKSKVILGSGQIYDADDLTLLGDLDVEATDILWLKDTIVTQTQLGDSHSGKLQFWSTDDYGLLGSTTFSGEPLALAKNGQDITVITQLAGRTSFTHQAIADHDLDGLPAWWEQQYGLSDADASDAALDSDNDGLTNLREFNLRLNPQVADTDSDGISDGDEVDVYKTDPLNLDSDADGLTDGEEVNTYGTDPLNSDSDADGLTDFDEINQYQTNPLNTDSDADGLPDKWEVDNQLDPNMDSSQQDTDSDGLTNLEELTYQTDPNVADTDADGLMDGDEVHAHGTSPVAYDSDQDRMSDGWEVQHQFDPNSNHDAQLDADSDSFSNLTEFLLESDPLDGQNVPIVTSWYGYQGTAAHRGFVASDIDLDAMDVRWEVSLDGTQYTKPQLLAADGKVIALFTRDDERRLLSLDALSGVELWSNNYENVWDLSIAYYGDKLYALSRASSGNFLRAISGSSGQLVYKVEHSLYSLNQESLNVTADGVYLGSSNGNAIERFDLQNGDKQSIPTASQGAMRGFAINKQQAFYSEHQDLVVTELSTGEHYNIVVDSESYNSLKTPVVGFEGDVFVYDYDKLNAIDLRTNEVKWQQESGFDRYQLAVGIGELYAIRHDSIVAIDTRTGSQLWQWESAEPEQLDSNIIVANNVLFVASAEMTYALDLTTHQQVWSYPVGGQLALSNQGALYIINADKLIAINVGGDTDQDGMPDWWESAFGLDINDNSDVSGDLDLDGLTNLEEYQHNANPTLVDSDSDTLSDGDEVHVHGTNPALIDSDQDGLADNVELIEWLTDPNVVDTDGDGFSDGDEVNRYMTDPLDVDSVPDLLTTLFESFESEPSELVWSTPVDSDASWLRDDTQASDGNYSLRSGDIDDSQESSMSFELVNAPGTLSFDALLDSESCCDKLSVYVNDVNLLTVTTSEWSHQQINLPEGDNTIKFVYSKDGSVSSGEDAVWIDNINFNM</sequence>
<dbReference type="Proteomes" id="UP000291106">
    <property type="component" value="Chromosome"/>
</dbReference>
<organism evidence="8 9">
    <name type="scientific">Shewanella maritima</name>
    <dbReference type="NCBI Taxonomy" id="2520507"/>
    <lineage>
        <taxon>Bacteria</taxon>
        <taxon>Pseudomonadati</taxon>
        <taxon>Pseudomonadota</taxon>
        <taxon>Gammaproteobacteria</taxon>
        <taxon>Alteromonadales</taxon>
        <taxon>Shewanellaceae</taxon>
        <taxon>Shewanella</taxon>
    </lineage>
</organism>
<evidence type="ECO:0000256" key="4">
    <source>
        <dbReference type="ARBA" id="ARBA00022837"/>
    </source>
</evidence>
<evidence type="ECO:0000256" key="3">
    <source>
        <dbReference type="ARBA" id="ARBA00022729"/>
    </source>
</evidence>
<dbReference type="InterPro" id="IPR011044">
    <property type="entry name" value="Quino_amine_DH_bsu"/>
</dbReference>
<feature type="compositionally biased region" description="Acidic residues" evidence="5">
    <location>
        <begin position="937"/>
        <end position="947"/>
    </location>
</feature>
<evidence type="ECO:0000256" key="5">
    <source>
        <dbReference type="SAM" id="MobiDB-lite"/>
    </source>
</evidence>
<dbReference type="InterPro" id="IPR059100">
    <property type="entry name" value="TSP3_bac"/>
</dbReference>
<evidence type="ECO:0000256" key="2">
    <source>
        <dbReference type="ARBA" id="ARBA00022525"/>
    </source>
</evidence>
<keyword evidence="3 6" id="KW-0732">Signal</keyword>
<dbReference type="EMBL" id="CP036200">
    <property type="protein sequence ID" value="QBF82658.1"/>
    <property type="molecule type" value="Genomic_DNA"/>
</dbReference>
<feature type="region of interest" description="Disordered" evidence="5">
    <location>
        <begin position="909"/>
        <end position="1057"/>
    </location>
</feature>
<feature type="compositionally biased region" description="Acidic residues" evidence="5">
    <location>
        <begin position="115"/>
        <end position="143"/>
    </location>
</feature>
<feature type="compositionally biased region" description="Polar residues" evidence="5">
    <location>
        <begin position="972"/>
        <end position="982"/>
    </location>
</feature>
<dbReference type="PROSITE" id="PS51257">
    <property type="entry name" value="PROKAR_LIPOPROTEIN"/>
    <property type="match status" value="1"/>
</dbReference>
<feature type="compositionally biased region" description="Polar residues" evidence="5">
    <location>
        <begin position="950"/>
        <end position="959"/>
    </location>
</feature>
<dbReference type="SUPFAM" id="SSF50998">
    <property type="entry name" value="Quinoprotein alcohol dehydrogenase-like"/>
    <property type="match status" value="2"/>
</dbReference>
<feature type="region of interest" description="Disordered" evidence="5">
    <location>
        <begin position="490"/>
        <end position="529"/>
    </location>
</feature>
<feature type="compositionally biased region" description="Basic and acidic residues" evidence="5">
    <location>
        <begin position="62"/>
        <end position="75"/>
    </location>
</feature>
<keyword evidence="2" id="KW-0964">Secreted</keyword>
<dbReference type="InterPro" id="IPR018391">
    <property type="entry name" value="PQQ_b-propeller_rpt"/>
</dbReference>
<dbReference type="InterPro" id="IPR015943">
    <property type="entry name" value="WD40/YVTN_repeat-like_dom_sf"/>
</dbReference>
<feature type="domain" description="Pyrrolo-quinoline quinone repeat" evidence="7">
    <location>
        <begin position="1321"/>
        <end position="1433"/>
    </location>
</feature>
<dbReference type="Pfam" id="PF13360">
    <property type="entry name" value="PQQ_2"/>
    <property type="match status" value="2"/>
</dbReference>
<feature type="compositionally biased region" description="Acidic residues" evidence="5">
    <location>
        <begin position="914"/>
        <end position="925"/>
    </location>
</feature>
<dbReference type="Gene3D" id="2.130.10.10">
    <property type="entry name" value="YVTN repeat-like/Quinoprotein amine dehydrogenase"/>
    <property type="match status" value="1"/>
</dbReference>
<dbReference type="SUPFAM" id="SSF50969">
    <property type="entry name" value="YVTN repeat-like/Quinoprotein amine dehydrogenase"/>
    <property type="match status" value="1"/>
</dbReference>
<accession>A0A411PGN5</accession>
<dbReference type="RefSeq" id="WP_130599005.1">
    <property type="nucleotide sequence ID" value="NZ_CP036200.1"/>
</dbReference>
<feature type="compositionally biased region" description="Polar residues" evidence="5">
    <location>
        <begin position="998"/>
        <end position="1014"/>
    </location>
</feature>
<evidence type="ECO:0000256" key="1">
    <source>
        <dbReference type="ARBA" id="ARBA00004613"/>
    </source>
</evidence>
<feature type="compositionally biased region" description="Acidic residues" evidence="5">
    <location>
        <begin position="960"/>
        <end position="970"/>
    </location>
</feature>
<feature type="chain" id="PRO_5019054656" description="Pyrrolo-quinoline quinone repeat domain-containing protein" evidence="6">
    <location>
        <begin position="23"/>
        <end position="1719"/>
    </location>
</feature>
<dbReference type="SMART" id="SM00564">
    <property type="entry name" value="PQQ"/>
    <property type="match status" value="5"/>
</dbReference>
<evidence type="ECO:0000259" key="7">
    <source>
        <dbReference type="Pfam" id="PF13360"/>
    </source>
</evidence>
<dbReference type="InterPro" id="IPR002372">
    <property type="entry name" value="PQQ_rpt_dom"/>
</dbReference>
<evidence type="ECO:0000313" key="9">
    <source>
        <dbReference type="Proteomes" id="UP000291106"/>
    </source>
</evidence>
<dbReference type="OrthoDB" id="5378341at2"/>
<dbReference type="PANTHER" id="PTHR37467">
    <property type="entry name" value="EXPORTED CALCIUM-BINDING GLYCOPROTEIN-RELATED"/>
    <property type="match status" value="1"/>
</dbReference>
<name>A0A411PGN5_9GAMM</name>
<proteinExistence type="predicted"/>